<name>A0ACB6REP6_9PLEO</name>
<keyword evidence="2" id="KW-1185">Reference proteome</keyword>
<organism evidence="1 2">
    <name type="scientific">Lindgomyces ingoldianus</name>
    <dbReference type="NCBI Taxonomy" id="673940"/>
    <lineage>
        <taxon>Eukaryota</taxon>
        <taxon>Fungi</taxon>
        <taxon>Dikarya</taxon>
        <taxon>Ascomycota</taxon>
        <taxon>Pezizomycotina</taxon>
        <taxon>Dothideomycetes</taxon>
        <taxon>Pleosporomycetidae</taxon>
        <taxon>Pleosporales</taxon>
        <taxon>Lindgomycetaceae</taxon>
        <taxon>Lindgomyces</taxon>
    </lineage>
</organism>
<sequence length="276" mass="31790">MTDFTDLLVSKTTIILNTTNDWDRWIYLQRSVAEQLFVWEYCNPELSADEVMILGDIPVEPTYSDHQSGATKPSEMDAKNLSDYTADHNQWERKITEYKILRKSLARVSAEISRTIALQHYFLIEDHNDAYNKLVALKRQLAPTSSNRQRILIEQYRALQKKPHKDFDAWLSEWLQTVGQCRRANLPDVQGTRVQTDFLRTIKPLAPEFAANALLYIIEKEDCNDLASIPSLEDYISRYRTWHRTMNPAASVYDLSRHCVASIGPAVLGVVADVRV</sequence>
<proteinExistence type="predicted"/>
<reference evidence="1" key="1">
    <citation type="journal article" date="2020" name="Stud. Mycol.">
        <title>101 Dothideomycetes genomes: a test case for predicting lifestyles and emergence of pathogens.</title>
        <authorList>
            <person name="Haridas S."/>
            <person name="Albert R."/>
            <person name="Binder M."/>
            <person name="Bloem J."/>
            <person name="Labutti K."/>
            <person name="Salamov A."/>
            <person name="Andreopoulos B."/>
            <person name="Baker S."/>
            <person name="Barry K."/>
            <person name="Bills G."/>
            <person name="Bluhm B."/>
            <person name="Cannon C."/>
            <person name="Castanera R."/>
            <person name="Culley D."/>
            <person name="Daum C."/>
            <person name="Ezra D."/>
            <person name="Gonzalez J."/>
            <person name="Henrissat B."/>
            <person name="Kuo A."/>
            <person name="Liang C."/>
            <person name="Lipzen A."/>
            <person name="Lutzoni F."/>
            <person name="Magnuson J."/>
            <person name="Mondo S."/>
            <person name="Nolan M."/>
            <person name="Ohm R."/>
            <person name="Pangilinan J."/>
            <person name="Park H.-J."/>
            <person name="Ramirez L."/>
            <person name="Alfaro M."/>
            <person name="Sun H."/>
            <person name="Tritt A."/>
            <person name="Yoshinaga Y."/>
            <person name="Zwiers L.-H."/>
            <person name="Turgeon B."/>
            <person name="Goodwin S."/>
            <person name="Spatafora J."/>
            <person name="Crous P."/>
            <person name="Grigoriev I."/>
        </authorList>
    </citation>
    <scope>NUCLEOTIDE SEQUENCE</scope>
    <source>
        <strain evidence="1">ATCC 200398</strain>
    </source>
</reference>
<protein>
    <submittedName>
        <fullName evidence="1">Uncharacterized protein</fullName>
    </submittedName>
</protein>
<evidence type="ECO:0000313" key="1">
    <source>
        <dbReference type="EMBL" id="KAF2477190.1"/>
    </source>
</evidence>
<accession>A0ACB6REP6</accession>
<dbReference type="Proteomes" id="UP000799755">
    <property type="component" value="Unassembled WGS sequence"/>
</dbReference>
<comment type="caution">
    <text evidence="1">The sequence shown here is derived from an EMBL/GenBank/DDBJ whole genome shotgun (WGS) entry which is preliminary data.</text>
</comment>
<gene>
    <name evidence="1" type="ORF">BDR25DRAFT_300211</name>
</gene>
<evidence type="ECO:0000313" key="2">
    <source>
        <dbReference type="Proteomes" id="UP000799755"/>
    </source>
</evidence>
<dbReference type="EMBL" id="MU003493">
    <property type="protein sequence ID" value="KAF2477190.1"/>
    <property type="molecule type" value="Genomic_DNA"/>
</dbReference>